<evidence type="ECO:0000313" key="1">
    <source>
        <dbReference type="EMBL" id="ORE17314.1"/>
    </source>
</evidence>
<gene>
    <name evidence="1" type="ORF">BCV71DRAFT_269964</name>
</gene>
<proteinExistence type="predicted"/>
<organism evidence="1 2">
    <name type="scientific">Rhizopus microsporus</name>
    <dbReference type="NCBI Taxonomy" id="58291"/>
    <lineage>
        <taxon>Eukaryota</taxon>
        <taxon>Fungi</taxon>
        <taxon>Fungi incertae sedis</taxon>
        <taxon>Mucoromycota</taxon>
        <taxon>Mucoromycotina</taxon>
        <taxon>Mucoromycetes</taxon>
        <taxon>Mucorales</taxon>
        <taxon>Mucorineae</taxon>
        <taxon>Rhizopodaceae</taxon>
        <taxon>Rhizopus</taxon>
    </lineage>
</organism>
<dbReference type="Proteomes" id="UP000242381">
    <property type="component" value="Unassembled WGS sequence"/>
</dbReference>
<sequence>MELAFDNKMNSVIDDALDKLRLDTIATTNTDTSHTMIDELKNKESDKRSSNHQALNVLNTTVVEMIVKNFRFWSSASPKSELAYLRKFEGLLEVIMDDTELMLLDGESVCISTRDSLRSMLKENENTEYGRRIDLLVSCAHSETTIGLCSIEFKREDAGNSLIIHQQSKNARNAVQTHEDDWEVARLSLSSNLLRLSLLSTIPQNCSIGLILKPKGRSKTELLQWTTSFQLRY</sequence>
<evidence type="ECO:0000313" key="2">
    <source>
        <dbReference type="Proteomes" id="UP000242381"/>
    </source>
</evidence>
<dbReference type="VEuPathDB" id="FungiDB:BCV72DRAFT_332415"/>
<accession>A0A1X0RZA8</accession>
<protein>
    <submittedName>
        <fullName evidence="1">Uncharacterized protein</fullName>
    </submittedName>
</protein>
<dbReference type="EMBL" id="KV921359">
    <property type="protein sequence ID" value="ORE17314.1"/>
    <property type="molecule type" value="Genomic_DNA"/>
</dbReference>
<dbReference type="AlphaFoldDB" id="A0A1X0RZA8"/>
<name>A0A1X0RZA8_RHIZD</name>
<reference evidence="1 2" key="1">
    <citation type="journal article" date="2016" name="Proc. Natl. Acad. Sci. U.S.A.">
        <title>Lipid metabolic changes in an early divergent fungus govern the establishment of a mutualistic symbiosis with endobacteria.</title>
        <authorList>
            <person name="Lastovetsky O.A."/>
            <person name="Gaspar M.L."/>
            <person name="Mondo S.J."/>
            <person name="LaButti K.M."/>
            <person name="Sandor L."/>
            <person name="Grigoriev I.V."/>
            <person name="Henry S.A."/>
            <person name="Pawlowska T.E."/>
        </authorList>
    </citation>
    <scope>NUCLEOTIDE SEQUENCE [LARGE SCALE GENOMIC DNA]</scope>
    <source>
        <strain evidence="1 2">ATCC 11559</strain>
    </source>
</reference>